<proteinExistence type="predicted"/>
<dbReference type="EMBL" id="JACGWN010000007">
    <property type="protein sequence ID" value="KAL0445360.1"/>
    <property type="molecule type" value="Genomic_DNA"/>
</dbReference>
<dbReference type="Pfam" id="PF03017">
    <property type="entry name" value="Transposase_23"/>
    <property type="match status" value="1"/>
</dbReference>
<evidence type="ECO:0000256" key="1">
    <source>
        <dbReference type="SAM" id="Coils"/>
    </source>
</evidence>
<keyword evidence="1" id="KW-0175">Coiled coil</keyword>
<feature type="coiled-coil region" evidence="1">
    <location>
        <begin position="176"/>
        <end position="203"/>
    </location>
</feature>
<dbReference type="Pfam" id="PF03004">
    <property type="entry name" value="Transposase_24"/>
    <property type="match status" value="1"/>
</dbReference>
<accession>A0AAW2WUT2</accession>
<reference evidence="3" key="1">
    <citation type="submission" date="2020-06" db="EMBL/GenBank/DDBJ databases">
        <authorList>
            <person name="Li T."/>
            <person name="Hu X."/>
            <person name="Zhang T."/>
            <person name="Song X."/>
            <person name="Zhang H."/>
            <person name="Dai N."/>
            <person name="Sheng W."/>
            <person name="Hou X."/>
            <person name="Wei L."/>
        </authorList>
    </citation>
    <scope>NUCLEOTIDE SEQUENCE</scope>
    <source>
        <strain evidence="3">KEN1</strain>
        <tissue evidence="3">Leaf</tissue>
    </source>
</reference>
<dbReference type="PANTHER" id="PTHR33144:SF52">
    <property type="match status" value="1"/>
</dbReference>
<comment type="caution">
    <text evidence="3">The sequence shown here is derived from an EMBL/GenBank/DDBJ whole genome shotgun (WGS) entry which is preliminary data.</text>
</comment>
<dbReference type="PANTHER" id="PTHR33144">
    <property type="entry name" value="OS10G0409366 PROTEIN-RELATED"/>
    <property type="match status" value="1"/>
</dbReference>
<feature type="domain" description="Transposase Tnp1/En/Spm-like" evidence="2">
    <location>
        <begin position="247"/>
        <end position="311"/>
    </location>
</feature>
<reference evidence="3" key="2">
    <citation type="journal article" date="2024" name="Plant">
        <title>Genomic evolution and insights into agronomic trait innovations of Sesamum species.</title>
        <authorList>
            <person name="Miao H."/>
            <person name="Wang L."/>
            <person name="Qu L."/>
            <person name="Liu H."/>
            <person name="Sun Y."/>
            <person name="Le M."/>
            <person name="Wang Q."/>
            <person name="Wei S."/>
            <person name="Zheng Y."/>
            <person name="Lin W."/>
            <person name="Duan Y."/>
            <person name="Cao H."/>
            <person name="Xiong S."/>
            <person name="Wang X."/>
            <person name="Wei L."/>
            <person name="Li C."/>
            <person name="Ma Q."/>
            <person name="Ju M."/>
            <person name="Zhao R."/>
            <person name="Li G."/>
            <person name="Mu C."/>
            <person name="Tian Q."/>
            <person name="Mei H."/>
            <person name="Zhang T."/>
            <person name="Gao T."/>
            <person name="Zhang H."/>
        </authorList>
    </citation>
    <scope>NUCLEOTIDE SEQUENCE</scope>
    <source>
        <strain evidence="3">KEN1</strain>
    </source>
</reference>
<dbReference type="AlphaFoldDB" id="A0AAW2WUT2"/>
<name>A0AAW2WUT2_9LAMI</name>
<evidence type="ECO:0000313" key="3">
    <source>
        <dbReference type="EMBL" id="KAL0445360.1"/>
    </source>
</evidence>
<sequence>MWRDWKRRLKADHFTRYIGDVDHDFSELSNEQVELDQWLVLVQYWKHDEVQKQAVQNAESRAKKKYPHRTGKTPFPLLKEKMQQEGKDTTQLDMFIESRSCGKGIEADPATANLIQEFREGLSKRPESEQTKEFKEDLFVNGLGEDPHGRVRCMGRGITRHKLCEISSHNAPTPQMVEQLQELQRLKDDLIHEKKEVELMRLELDNRKEEFFKKKKKQLIRLFAINADNRRNDNGYNCSPVQVGSNVILFCSEIPKEIVAEGTLLSIDPNEKIDEVALGYEFVKVVIRKAIKPDYLLLRPRRGVNTVQDAVGKSVAWEYIDVMEN</sequence>
<evidence type="ECO:0000259" key="2">
    <source>
        <dbReference type="Pfam" id="PF03017"/>
    </source>
</evidence>
<dbReference type="InterPro" id="IPR004252">
    <property type="entry name" value="Probable_transposase_24"/>
</dbReference>
<gene>
    <name evidence="3" type="ORF">Slati_2258700</name>
</gene>
<organism evidence="3">
    <name type="scientific">Sesamum latifolium</name>
    <dbReference type="NCBI Taxonomy" id="2727402"/>
    <lineage>
        <taxon>Eukaryota</taxon>
        <taxon>Viridiplantae</taxon>
        <taxon>Streptophyta</taxon>
        <taxon>Embryophyta</taxon>
        <taxon>Tracheophyta</taxon>
        <taxon>Spermatophyta</taxon>
        <taxon>Magnoliopsida</taxon>
        <taxon>eudicotyledons</taxon>
        <taxon>Gunneridae</taxon>
        <taxon>Pentapetalae</taxon>
        <taxon>asterids</taxon>
        <taxon>lamiids</taxon>
        <taxon>Lamiales</taxon>
        <taxon>Pedaliaceae</taxon>
        <taxon>Sesamum</taxon>
    </lineage>
</organism>
<dbReference type="InterPro" id="IPR004264">
    <property type="entry name" value="Transposase_23"/>
</dbReference>
<protein>
    <recommendedName>
        <fullName evidence="2">Transposase Tnp1/En/Spm-like domain-containing protein</fullName>
    </recommendedName>
</protein>